<dbReference type="InterPro" id="IPR020635">
    <property type="entry name" value="Tyr_kinase_cat_dom"/>
</dbReference>
<dbReference type="InterPro" id="IPR017441">
    <property type="entry name" value="Protein_kinase_ATP_BS"/>
</dbReference>
<keyword evidence="3" id="KW-0547">Nucleotide-binding</keyword>
<dbReference type="PANTHER" id="PTHR24416">
    <property type="entry name" value="TYROSINE-PROTEIN KINASE RECEPTOR"/>
    <property type="match status" value="1"/>
</dbReference>
<dbReference type="CDD" id="cd00192">
    <property type="entry name" value="PTKc"/>
    <property type="match status" value="1"/>
</dbReference>
<dbReference type="FunCoup" id="A0A7M7MG49">
    <property type="interactions" value="1"/>
</dbReference>
<feature type="region of interest" description="Disordered" evidence="4">
    <location>
        <begin position="1048"/>
        <end position="1069"/>
    </location>
</feature>
<keyword evidence="8" id="KW-1185">Reference proteome</keyword>
<dbReference type="GO" id="GO:0007169">
    <property type="term" value="P:cell surface receptor protein tyrosine kinase signaling pathway"/>
    <property type="evidence" value="ECO:0007669"/>
    <property type="project" value="TreeGrafter"/>
</dbReference>
<dbReference type="GO" id="GO:0004714">
    <property type="term" value="F:transmembrane receptor protein tyrosine kinase activity"/>
    <property type="evidence" value="ECO:0007669"/>
    <property type="project" value="UniProtKB-EC"/>
</dbReference>
<dbReference type="GO" id="GO:0005524">
    <property type="term" value="F:ATP binding"/>
    <property type="evidence" value="ECO:0007669"/>
    <property type="project" value="UniProtKB-UniRule"/>
</dbReference>
<feature type="domain" description="Protein kinase" evidence="6">
    <location>
        <begin position="738"/>
        <end position="1024"/>
    </location>
</feature>
<evidence type="ECO:0000256" key="3">
    <source>
        <dbReference type="PROSITE-ProRule" id="PRU10141"/>
    </source>
</evidence>
<evidence type="ECO:0000313" key="8">
    <source>
        <dbReference type="Proteomes" id="UP000594260"/>
    </source>
</evidence>
<keyword evidence="5" id="KW-0732">Signal</keyword>
<dbReference type="Pfam" id="PF07714">
    <property type="entry name" value="PK_Tyr_Ser-Thr"/>
    <property type="match status" value="1"/>
</dbReference>
<dbReference type="RefSeq" id="XP_022659325.1">
    <property type="nucleotide sequence ID" value="XM_022803590.1"/>
</dbReference>
<reference evidence="7" key="1">
    <citation type="submission" date="2021-01" db="UniProtKB">
        <authorList>
            <consortium name="EnsemblMetazoa"/>
        </authorList>
    </citation>
    <scope>IDENTIFICATION</scope>
</reference>
<dbReference type="FunFam" id="1.10.510.10:FF:000462">
    <property type="entry name" value="Receptor tyrosine kinase"/>
    <property type="match status" value="1"/>
</dbReference>
<dbReference type="GO" id="GO:0005886">
    <property type="term" value="C:plasma membrane"/>
    <property type="evidence" value="ECO:0007669"/>
    <property type="project" value="TreeGrafter"/>
</dbReference>
<sequence length="1177" mass="132244">MWTLHVLLSLAFAVSLFALGQQSSGVLPESQDGHTLLNNTEPNTILSSPLHFSQRRIQAGRFPSTLSPGQVFYRVQVNPPDQSDVLFRVLAPKNFVSIDPNLGHLFLVRNLNESGHDFSNGLRVEVKASHDFLGSARTVVEFTGVIKKSEAKCYIPSRELCFAATSPEKVTIAVDDAKNTPLMYMLTPLQRFCNTTARYTFSESDLLYYDEATHTVRTTRPAVSSDFDPAHQSLTMSCRLNSLNGPVFNHTLMLVSAAFGIESSTPTETRPSEPFCDIISYKGRKFACQLQVLDVDPRGKFTVKVVNDSLNIFKAKAKLEFPNSDEFRRVIIDVNGRKGVSFYPNVYYNFGIILEERSTTDHTTYPKKWKFHGRATNHSLIEHRIDLSRAQSTSNLTAGLSSIYSRVIPALYLHGGERYKFIKDKSHWHQAFAVTLKEGIVYLLNPILLNKLVGKTVLLRVKIYRSRFHETYNDIINEPTHHDINVTVHQNQIPACNNTGFTNVQCSTYDSERECNSICGYGASGGHCNWGQGETTYYGIEKRHVNVSYLSCSPDLEHCPDQYCDELEEQVRYLCPQDCSDNVGLIARQASHPVRGIPADASEKCWCATTNQCTCDTFQSENKVETARSARRANEQSKLSVGSNARLCGPKGCANLLKVVGLGGMLLVFSVVAIFITLRRSSIGGPQKDPSLKHDTPATPDIPSVYDPESSAVFEGPDVKLLAMTGVDVRWEVCRDNLLFENLLGEGEFGKVVRAQAWSIAGRDGYSTVAVKMLKDNASTQDAQDLLQELQTLKEVDHVNVIKLLGACTSRDGPLYVIVEYCELGSLRSYLRRCRNISSIEDLRAVQNPTYLGEDPRTQLPATQQLISFMWQIARGMGYLSDMKVIHRDLATRNILVARDNVIKISDFGLSRDVYEGDTYLKRSRQKVPVKWMALESLEDQIYTTKSDVWSFGVVLWEIVTLGATPYPGINGELLCQLLKEGYRMFQPKHCSSQLYGLMRDCWKTDPNERPSFKVLAQKFDRLLQDTTVYLDVEDGVVTCSTYYNDESVTSEERDRGRSDDDESPGDNTAIDKQQHMLLQQQLHPLLSQQQELQLQLQQQRIDKDKEAERAVRVEAQLEGGVVRSHLLLKRPSTDGCSSSEYLNDDERSRLLHYAKMDFARSASESVGSDQEQTSSV</sequence>
<evidence type="ECO:0000313" key="7">
    <source>
        <dbReference type="EnsemblMetazoa" id="XP_022659325"/>
    </source>
</evidence>
<evidence type="ECO:0000256" key="1">
    <source>
        <dbReference type="ARBA" id="ARBA00004167"/>
    </source>
</evidence>
<dbReference type="InParanoid" id="A0A7M7MG49"/>
<dbReference type="InterPro" id="IPR050122">
    <property type="entry name" value="RTK"/>
</dbReference>
<dbReference type="EnsemblMetazoa" id="XM_022803590">
    <property type="protein sequence ID" value="XP_022659325"/>
    <property type="gene ID" value="LOC111249573"/>
</dbReference>
<evidence type="ECO:0000256" key="2">
    <source>
        <dbReference type="ARBA" id="ARBA00051243"/>
    </source>
</evidence>
<keyword evidence="3" id="KW-0067">ATP-binding</keyword>
<dbReference type="PROSITE" id="PS00109">
    <property type="entry name" value="PROTEIN_KINASE_TYR"/>
    <property type="match status" value="1"/>
</dbReference>
<dbReference type="KEGG" id="vde:111249573"/>
<dbReference type="InterPro" id="IPR000719">
    <property type="entry name" value="Prot_kinase_dom"/>
</dbReference>
<protein>
    <recommendedName>
        <fullName evidence="6">Protein kinase domain-containing protein</fullName>
    </recommendedName>
</protein>
<dbReference type="PANTHER" id="PTHR24416:SF617">
    <property type="entry name" value="RET ONCOGENE, ISOFORM A"/>
    <property type="match status" value="1"/>
</dbReference>
<name>A0A7M7MG49_VARDE</name>
<dbReference type="Gene3D" id="1.10.510.10">
    <property type="entry name" value="Transferase(Phosphotransferase) domain 1"/>
    <property type="match status" value="1"/>
</dbReference>
<feature type="binding site" evidence="3">
    <location>
        <position position="772"/>
    </location>
    <ligand>
        <name>ATP</name>
        <dbReference type="ChEBI" id="CHEBI:30616"/>
    </ligand>
</feature>
<dbReference type="PROSITE" id="PS50011">
    <property type="entry name" value="PROTEIN_KINASE_DOM"/>
    <property type="match status" value="1"/>
</dbReference>
<proteinExistence type="predicted"/>
<comment type="subcellular location">
    <subcellularLocation>
        <location evidence="1">Membrane</location>
        <topology evidence="1">Single-pass membrane protein</topology>
    </subcellularLocation>
</comment>
<feature type="region of interest" description="Disordered" evidence="4">
    <location>
        <begin position="686"/>
        <end position="707"/>
    </location>
</feature>
<feature type="chain" id="PRO_5029863222" description="Protein kinase domain-containing protein" evidence="5">
    <location>
        <begin position="19"/>
        <end position="1177"/>
    </location>
</feature>
<evidence type="ECO:0000259" key="6">
    <source>
        <dbReference type="PROSITE" id="PS50011"/>
    </source>
</evidence>
<evidence type="ECO:0000256" key="5">
    <source>
        <dbReference type="SAM" id="SignalP"/>
    </source>
</evidence>
<dbReference type="PRINTS" id="PR00109">
    <property type="entry name" value="TYRKINASE"/>
</dbReference>
<dbReference type="Pfam" id="PF22540">
    <property type="entry name" value="RET_CRD"/>
    <property type="match status" value="1"/>
</dbReference>
<evidence type="ECO:0000256" key="4">
    <source>
        <dbReference type="SAM" id="MobiDB-lite"/>
    </source>
</evidence>
<dbReference type="InterPro" id="IPR008266">
    <property type="entry name" value="Tyr_kinase_AS"/>
</dbReference>
<feature type="signal peptide" evidence="5">
    <location>
        <begin position="1"/>
        <end position="18"/>
    </location>
</feature>
<dbReference type="PROSITE" id="PS00107">
    <property type="entry name" value="PROTEIN_KINASE_ATP"/>
    <property type="match status" value="1"/>
</dbReference>
<dbReference type="InterPro" id="IPR055162">
    <property type="entry name" value="RET_CRD"/>
</dbReference>
<dbReference type="SMART" id="SM00219">
    <property type="entry name" value="TyrKc"/>
    <property type="match status" value="1"/>
</dbReference>
<dbReference type="SUPFAM" id="SSF56112">
    <property type="entry name" value="Protein kinase-like (PK-like)"/>
    <property type="match status" value="1"/>
</dbReference>
<dbReference type="GeneID" id="111249573"/>
<dbReference type="InterPro" id="IPR011009">
    <property type="entry name" value="Kinase-like_dom_sf"/>
</dbReference>
<dbReference type="Gene3D" id="3.30.200.20">
    <property type="entry name" value="Phosphorylase Kinase, domain 1"/>
    <property type="match status" value="1"/>
</dbReference>
<dbReference type="Proteomes" id="UP000594260">
    <property type="component" value="Unplaced"/>
</dbReference>
<dbReference type="GO" id="GO:0043235">
    <property type="term" value="C:receptor complex"/>
    <property type="evidence" value="ECO:0007669"/>
    <property type="project" value="TreeGrafter"/>
</dbReference>
<dbReference type="OrthoDB" id="3256376at2759"/>
<accession>A0A7M7MG49</accession>
<comment type="catalytic activity">
    <reaction evidence="2">
        <text>L-tyrosyl-[protein] + ATP = O-phospho-L-tyrosyl-[protein] + ADP + H(+)</text>
        <dbReference type="Rhea" id="RHEA:10596"/>
        <dbReference type="Rhea" id="RHEA-COMP:10136"/>
        <dbReference type="Rhea" id="RHEA-COMP:20101"/>
        <dbReference type="ChEBI" id="CHEBI:15378"/>
        <dbReference type="ChEBI" id="CHEBI:30616"/>
        <dbReference type="ChEBI" id="CHEBI:46858"/>
        <dbReference type="ChEBI" id="CHEBI:61978"/>
        <dbReference type="ChEBI" id="CHEBI:456216"/>
        <dbReference type="EC" id="2.7.10.1"/>
    </reaction>
</comment>
<organism evidence="7 8">
    <name type="scientific">Varroa destructor</name>
    <name type="common">Honeybee mite</name>
    <dbReference type="NCBI Taxonomy" id="109461"/>
    <lineage>
        <taxon>Eukaryota</taxon>
        <taxon>Metazoa</taxon>
        <taxon>Ecdysozoa</taxon>
        <taxon>Arthropoda</taxon>
        <taxon>Chelicerata</taxon>
        <taxon>Arachnida</taxon>
        <taxon>Acari</taxon>
        <taxon>Parasitiformes</taxon>
        <taxon>Mesostigmata</taxon>
        <taxon>Gamasina</taxon>
        <taxon>Dermanyssoidea</taxon>
        <taxon>Varroidae</taxon>
        <taxon>Varroa</taxon>
    </lineage>
</organism>
<dbReference type="AlphaFoldDB" id="A0A7M7MG49"/>
<dbReference type="InterPro" id="IPR001245">
    <property type="entry name" value="Ser-Thr/Tyr_kinase_cat_dom"/>
</dbReference>